<accession>A0ACC6QDB8</accession>
<keyword evidence="2" id="KW-1185">Reference proteome</keyword>
<proteinExistence type="predicted"/>
<name>A0ACC6QDB8_9ACTN</name>
<dbReference type="EMBL" id="JBBKAI010000002">
    <property type="protein sequence ID" value="MEJ8656423.1"/>
    <property type="molecule type" value="Genomic_DNA"/>
</dbReference>
<evidence type="ECO:0000313" key="1">
    <source>
        <dbReference type="EMBL" id="MEJ8656423.1"/>
    </source>
</evidence>
<gene>
    <name evidence="1" type="ORF">WKI58_07770</name>
</gene>
<sequence>MVARLVIAAPASGSGKTTVATGLMAAFAARGLAVSPHKVGPDYIDPGYHALATGRPGRNLDAYMCGTDLIAPLFAHGARGCELALIEGVMGLYDGAAGAGELASTAQVAKLLRAPVVLVVDASSQSRSVAALVHGFASWDPQVRLGGVILNKVATDRHEALLREALEESGVPVLGVLRRAPAVATPSRHLGLVPVAERHAEALDAVAAQAEQVRLGCDLEGLLALARSAPELQAEAWDPRDALPPYAGDGAGIAAPQAPVIAVAGGAAFTFSYAEHAELLRAAGADVVPFDPLRDESLPDGTRGVVVGGGFPEVYAPELSANSRLRKAVAELARAGAPIAAECAGLLYLARSLDGKPMCGVLDADARMSERLTLGYRDAVAVSDSVLAAAGTRMRGHEFHRTVLEPGAGASPAWGLRQPERRVEGFVQGGVHASYVHTHWAGAPEAARRFVGKCALWDAAA</sequence>
<organism evidence="1 2">
    <name type="scientific">Streptomyces pratisoli</name>
    <dbReference type="NCBI Taxonomy" id="3139917"/>
    <lineage>
        <taxon>Bacteria</taxon>
        <taxon>Bacillati</taxon>
        <taxon>Actinomycetota</taxon>
        <taxon>Actinomycetes</taxon>
        <taxon>Kitasatosporales</taxon>
        <taxon>Streptomycetaceae</taxon>
        <taxon>Streptomyces</taxon>
    </lineage>
</organism>
<dbReference type="Proteomes" id="UP001375539">
    <property type="component" value="Unassembled WGS sequence"/>
</dbReference>
<protein>
    <submittedName>
        <fullName evidence="1">Cobyrinate a,c-diamide synthase</fullName>
    </submittedName>
</protein>
<evidence type="ECO:0000313" key="2">
    <source>
        <dbReference type="Proteomes" id="UP001375539"/>
    </source>
</evidence>
<comment type="caution">
    <text evidence="1">The sequence shown here is derived from an EMBL/GenBank/DDBJ whole genome shotgun (WGS) entry which is preliminary data.</text>
</comment>
<reference evidence="1" key="1">
    <citation type="submission" date="2024-03" db="EMBL/GenBank/DDBJ databases">
        <title>Novel Streptomyces species of biotechnological and ecological value are a feature of Machair soil.</title>
        <authorList>
            <person name="Prole J.R."/>
            <person name="Goodfellow M."/>
            <person name="Allenby N."/>
            <person name="Ward A.C."/>
        </authorList>
    </citation>
    <scope>NUCLEOTIDE SEQUENCE</scope>
    <source>
        <strain evidence="1">MS1.AVA.4</strain>
    </source>
</reference>